<dbReference type="AlphaFoldDB" id="A0A501WX74"/>
<sequence>MKSPKPVNLTPPAEIRAAGWEAEARDDDGHLMTTHAPFSSDAEALRYLRESLDEGWTVTIFPKGSAR</sequence>
<dbReference type="OrthoDB" id="8381992at2"/>
<gene>
    <name evidence="1" type="ORF">FJM51_03220</name>
</gene>
<accession>A0A501WX74</accession>
<reference evidence="1 2" key="1">
    <citation type="submission" date="2019-06" db="EMBL/GenBank/DDBJ databases">
        <title>A novel bacterium of genus Amaricoccus, isolated from marine sediment.</title>
        <authorList>
            <person name="Huang H."/>
            <person name="Mo K."/>
            <person name="Hu Y."/>
        </authorList>
    </citation>
    <scope>NUCLEOTIDE SEQUENCE [LARGE SCALE GENOMIC DNA]</scope>
    <source>
        <strain evidence="1 2">HB172011</strain>
    </source>
</reference>
<dbReference type="RefSeq" id="WP_140452671.1">
    <property type="nucleotide sequence ID" value="NZ_VFRP01000002.1"/>
</dbReference>
<protein>
    <submittedName>
        <fullName evidence="1">Uncharacterized protein</fullName>
    </submittedName>
</protein>
<organism evidence="1 2">
    <name type="scientific">Amaricoccus solimangrovi</name>
    <dbReference type="NCBI Taxonomy" id="2589815"/>
    <lineage>
        <taxon>Bacteria</taxon>
        <taxon>Pseudomonadati</taxon>
        <taxon>Pseudomonadota</taxon>
        <taxon>Alphaproteobacteria</taxon>
        <taxon>Rhodobacterales</taxon>
        <taxon>Paracoccaceae</taxon>
        <taxon>Amaricoccus</taxon>
    </lineage>
</organism>
<comment type="caution">
    <text evidence="1">The sequence shown here is derived from an EMBL/GenBank/DDBJ whole genome shotgun (WGS) entry which is preliminary data.</text>
</comment>
<dbReference type="EMBL" id="VFRP01000002">
    <property type="protein sequence ID" value="TPE53050.1"/>
    <property type="molecule type" value="Genomic_DNA"/>
</dbReference>
<name>A0A501WX74_9RHOB</name>
<keyword evidence="2" id="KW-1185">Reference proteome</keyword>
<proteinExistence type="predicted"/>
<evidence type="ECO:0000313" key="2">
    <source>
        <dbReference type="Proteomes" id="UP000319255"/>
    </source>
</evidence>
<evidence type="ECO:0000313" key="1">
    <source>
        <dbReference type="EMBL" id="TPE53050.1"/>
    </source>
</evidence>
<dbReference type="Proteomes" id="UP000319255">
    <property type="component" value="Unassembled WGS sequence"/>
</dbReference>